<dbReference type="AlphaFoldDB" id="A0AAE1JG14"/>
<dbReference type="Proteomes" id="UP001293593">
    <property type="component" value="Unassembled WGS sequence"/>
</dbReference>
<dbReference type="EMBL" id="JAWXYG010000006">
    <property type="protein sequence ID" value="KAK4269685.1"/>
    <property type="molecule type" value="Genomic_DNA"/>
</dbReference>
<dbReference type="PANTHER" id="PTHR10996">
    <property type="entry name" value="2-HYDROXYACID DEHYDROGENASE-RELATED"/>
    <property type="match status" value="1"/>
</dbReference>
<organism evidence="3 4">
    <name type="scientific">Acacia crassicarpa</name>
    <name type="common">northern wattle</name>
    <dbReference type="NCBI Taxonomy" id="499986"/>
    <lineage>
        <taxon>Eukaryota</taxon>
        <taxon>Viridiplantae</taxon>
        <taxon>Streptophyta</taxon>
        <taxon>Embryophyta</taxon>
        <taxon>Tracheophyta</taxon>
        <taxon>Spermatophyta</taxon>
        <taxon>Magnoliopsida</taxon>
        <taxon>eudicotyledons</taxon>
        <taxon>Gunneridae</taxon>
        <taxon>Pentapetalae</taxon>
        <taxon>rosids</taxon>
        <taxon>fabids</taxon>
        <taxon>Fabales</taxon>
        <taxon>Fabaceae</taxon>
        <taxon>Caesalpinioideae</taxon>
        <taxon>mimosoid clade</taxon>
        <taxon>Acacieae</taxon>
        <taxon>Acacia</taxon>
    </lineage>
</organism>
<reference evidence="3" key="1">
    <citation type="submission" date="2023-10" db="EMBL/GenBank/DDBJ databases">
        <title>Chromosome-level genome of the transformable northern wattle, Acacia crassicarpa.</title>
        <authorList>
            <person name="Massaro I."/>
            <person name="Sinha N.R."/>
            <person name="Poethig S."/>
            <person name="Leichty A.R."/>
        </authorList>
    </citation>
    <scope>NUCLEOTIDE SEQUENCE</scope>
    <source>
        <strain evidence="3">Acra3RX</strain>
        <tissue evidence="3">Leaf</tissue>
    </source>
</reference>
<dbReference type="InterPro" id="IPR050223">
    <property type="entry name" value="D-isomer_2-hydroxyacid_DH"/>
</dbReference>
<comment type="caution">
    <text evidence="3">The sequence shown here is derived from an EMBL/GenBank/DDBJ whole genome shotgun (WGS) entry which is preliminary data.</text>
</comment>
<evidence type="ECO:0000313" key="3">
    <source>
        <dbReference type="EMBL" id="KAK4269685.1"/>
    </source>
</evidence>
<dbReference type="GO" id="GO:0030267">
    <property type="term" value="F:glyoxylate reductase (NADPH) activity"/>
    <property type="evidence" value="ECO:0007669"/>
    <property type="project" value="TreeGrafter"/>
</dbReference>
<proteinExistence type="predicted"/>
<dbReference type="InterPro" id="IPR006139">
    <property type="entry name" value="D-isomer_2_OHA_DH_cat_dom"/>
</dbReference>
<dbReference type="GO" id="GO:0005829">
    <property type="term" value="C:cytosol"/>
    <property type="evidence" value="ECO:0007669"/>
    <property type="project" value="TreeGrafter"/>
</dbReference>
<feature type="domain" description="D-isomer specific 2-hydroxyacid dehydrogenase catalytic" evidence="2">
    <location>
        <begin position="56"/>
        <end position="141"/>
    </location>
</feature>
<sequence length="167" mass="18064">MEDDDERPEVIVLGPPTCFPIIESLYSHKFHFLNPKTSSLPLHQFLTADNRLPSSIRAVLCCTRSPISGEVLQLLPSIALVHTSSVGLNHIDLAECRRRGIQVASVGNLCAEDVADMAVGLLIGVGAKISAASRQVRSRIQSGAVHFPTRFKVFPGLLSSIDKSHKG</sequence>
<evidence type="ECO:0000259" key="2">
    <source>
        <dbReference type="Pfam" id="PF00389"/>
    </source>
</evidence>
<dbReference type="Pfam" id="PF00389">
    <property type="entry name" value="2-Hacid_dh"/>
    <property type="match status" value="1"/>
</dbReference>
<name>A0AAE1JG14_9FABA</name>
<protein>
    <recommendedName>
        <fullName evidence="2">D-isomer specific 2-hydroxyacid dehydrogenase catalytic domain-containing protein</fullName>
    </recommendedName>
</protein>
<dbReference type="PANTHER" id="PTHR10996:SF179">
    <property type="entry name" value="D-ISOMER SPECIFIC 2-HYDROXYACID DEHYDROGENASE FAMILY PROTEIN-RELATED"/>
    <property type="match status" value="1"/>
</dbReference>
<evidence type="ECO:0000256" key="1">
    <source>
        <dbReference type="ARBA" id="ARBA00023002"/>
    </source>
</evidence>
<gene>
    <name evidence="3" type="ORF">QN277_022811</name>
</gene>
<keyword evidence="4" id="KW-1185">Reference proteome</keyword>
<accession>A0AAE1JG14</accession>
<evidence type="ECO:0000313" key="4">
    <source>
        <dbReference type="Proteomes" id="UP001293593"/>
    </source>
</evidence>
<dbReference type="SUPFAM" id="SSF52283">
    <property type="entry name" value="Formate/glycerate dehydrogenase catalytic domain-like"/>
    <property type="match status" value="1"/>
</dbReference>
<dbReference type="Gene3D" id="3.40.50.720">
    <property type="entry name" value="NAD(P)-binding Rossmann-like Domain"/>
    <property type="match status" value="1"/>
</dbReference>
<dbReference type="GO" id="GO:0051287">
    <property type="term" value="F:NAD binding"/>
    <property type="evidence" value="ECO:0007669"/>
    <property type="project" value="InterPro"/>
</dbReference>
<keyword evidence="1" id="KW-0560">Oxidoreductase</keyword>
<dbReference type="GO" id="GO:0016618">
    <property type="term" value="F:hydroxypyruvate reductase [NAD(P)H] activity"/>
    <property type="evidence" value="ECO:0007669"/>
    <property type="project" value="TreeGrafter"/>
</dbReference>